<dbReference type="PANTHER" id="PTHR11644">
    <property type="entry name" value="CYTIDINE DEAMINASE"/>
    <property type="match status" value="1"/>
</dbReference>
<dbReference type="InParanoid" id="S8DUH3"/>
<evidence type="ECO:0000313" key="3">
    <source>
        <dbReference type="EMBL" id="EPS94883.1"/>
    </source>
</evidence>
<evidence type="ECO:0000256" key="1">
    <source>
        <dbReference type="ARBA" id="ARBA00006576"/>
    </source>
</evidence>
<dbReference type="Pfam" id="PF00383">
    <property type="entry name" value="dCMP_cyt_deam_1"/>
    <property type="match status" value="1"/>
</dbReference>
<reference evidence="3 4" key="1">
    <citation type="journal article" date="2012" name="Science">
        <title>The Paleozoic origin of enzymatic lignin decomposition reconstructed from 31 fungal genomes.</title>
        <authorList>
            <person name="Floudas D."/>
            <person name="Binder M."/>
            <person name="Riley R."/>
            <person name="Barry K."/>
            <person name="Blanchette R.A."/>
            <person name="Henrissat B."/>
            <person name="Martinez A.T."/>
            <person name="Otillar R."/>
            <person name="Spatafora J.W."/>
            <person name="Yadav J.S."/>
            <person name="Aerts A."/>
            <person name="Benoit I."/>
            <person name="Boyd A."/>
            <person name="Carlson A."/>
            <person name="Copeland A."/>
            <person name="Coutinho P.M."/>
            <person name="de Vries R.P."/>
            <person name="Ferreira P."/>
            <person name="Findley K."/>
            <person name="Foster B."/>
            <person name="Gaskell J."/>
            <person name="Glotzer D."/>
            <person name="Gorecki P."/>
            <person name="Heitman J."/>
            <person name="Hesse C."/>
            <person name="Hori C."/>
            <person name="Igarashi K."/>
            <person name="Jurgens J.A."/>
            <person name="Kallen N."/>
            <person name="Kersten P."/>
            <person name="Kohler A."/>
            <person name="Kuees U."/>
            <person name="Kumar T.K.A."/>
            <person name="Kuo A."/>
            <person name="LaButti K."/>
            <person name="Larrondo L.F."/>
            <person name="Lindquist E."/>
            <person name="Ling A."/>
            <person name="Lombard V."/>
            <person name="Lucas S."/>
            <person name="Lundell T."/>
            <person name="Martin R."/>
            <person name="McLaughlin D.J."/>
            <person name="Morgenstern I."/>
            <person name="Morin E."/>
            <person name="Murat C."/>
            <person name="Nagy L.G."/>
            <person name="Nolan M."/>
            <person name="Ohm R.A."/>
            <person name="Patyshakuliyeva A."/>
            <person name="Rokas A."/>
            <person name="Ruiz-Duenas F.J."/>
            <person name="Sabat G."/>
            <person name="Salamov A."/>
            <person name="Samejima M."/>
            <person name="Schmutz J."/>
            <person name="Slot J.C."/>
            <person name="St John F."/>
            <person name="Stenlid J."/>
            <person name="Sun H."/>
            <person name="Sun S."/>
            <person name="Syed K."/>
            <person name="Tsang A."/>
            <person name="Wiebenga A."/>
            <person name="Young D."/>
            <person name="Pisabarro A."/>
            <person name="Eastwood D.C."/>
            <person name="Martin F."/>
            <person name="Cullen D."/>
            <person name="Grigoriev I.V."/>
            <person name="Hibbett D.S."/>
        </authorList>
    </citation>
    <scope>NUCLEOTIDE SEQUENCE</scope>
    <source>
        <strain evidence="4">FP-58527</strain>
    </source>
</reference>
<dbReference type="GO" id="GO:0055086">
    <property type="term" value="P:nucleobase-containing small molecule metabolic process"/>
    <property type="evidence" value="ECO:0007669"/>
    <property type="project" value="UniProtKB-ARBA"/>
</dbReference>
<dbReference type="GO" id="GO:0008270">
    <property type="term" value="F:zinc ion binding"/>
    <property type="evidence" value="ECO:0007669"/>
    <property type="project" value="TreeGrafter"/>
</dbReference>
<dbReference type="GO" id="GO:0072527">
    <property type="term" value="P:pyrimidine-containing compound metabolic process"/>
    <property type="evidence" value="ECO:0007669"/>
    <property type="project" value="UniProtKB-ARBA"/>
</dbReference>
<name>S8DUH3_FOMSC</name>
<dbReference type="PROSITE" id="PS51747">
    <property type="entry name" value="CYT_DCMP_DEAMINASES_2"/>
    <property type="match status" value="1"/>
</dbReference>
<dbReference type="CDD" id="cd01283">
    <property type="entry name" value="cytidine_deaminase"/>
    <property type="match status" value="1"/>
</dbReference>
<evidence type="ECO:0000259" key="2">
    <source>
        <dbReference type="PROSITE" id="PS51747"/>
    </source>
</evidence>
<dbReference type="GO" id="GO:0004126">
    <property type="term" value="F:cytidine deaminase activity"/>
    <property type="evidence" value="ECO:0007669"/>
    <property type="project" value="TreeGrafter"/>
</dbReference>
<proteinExistence type="inferred from homology"/>
<sequence>MPNSARFGIGCKLSVEDQDNLIKAAFEGREHAYSSPGRPPFRVGSALLTSGKIIIKGASVDSASSGKSFSVDPTAMVKAVSEGHSAFLAIAIVRHASTPISPCGLCRQVLKEFCLPEMPVIMAPADYNVRQGGGGEASGVKTVTLGELCPLSSFPTARPGQVI</sequence>
<comment type="similarity">
    <text evidence="1">Belongs to the cytidine and deoxycytidylate deaminase family.</text>
</comment>
<protein>
    <recommendedName>
        <fullName evidence="2">CMP/dCMP-type deaminase domain-containing protein</fullName>
    </recommendedName>
</protein>
<dbReference type="OrthoDB" id="414540at2759"/>
<dbReference type="InterPro" id="IPR002125">
    <property type="entry name" value="CMP_dCMP_dom"/>
</dbReference>
<dbReference type="PANTHER" id="PTHR11644:SF2">
    <property type="entry name" value="CYTIDINE DEAMINASE"/>
    <property type="match status" value="1"/>
</dbReference>
<feature type="domain" description="CMP/dCMP-type deaminase" evidence="2">
    <location>
        <begin position="16"/>
        <end position="136"/>
    </location>
</feature>
<dbReference type="STRING" id="743788.S8DUH3"/>
<dbReference type="EMBL" id="KE504220">
    <property type="protein sequence ID" value="EPS94883.1"/>
    <property type="molecule type" value="Genomic_DNA"/>
</dbReference>
<dbReference type="NCBIfam" id="NF004064">
    <property type="entry name" value="PRK05578.1"/>
    <property type="match status" value="1"/>
</dbReference>
<organism evidence="3 4">
    <name type="scientific">Fomitopsis schrenkii</name>
    <name type="common">Brown rot fungus</name>
    <dbReference type="NCBI Taxonomy" id="2126942"/>
    <lineage>
        <taxon>Eukaryota</taxon>
        <taxon>Fungi</taxon>
        <taxon>Dikarya</taxon>
        <taxon>Basidiomycota</taxon>
        <taxon>Agaricomycotina</taxon>
        <taxon>Agaricomycetes</taxon>
        <taxon>Polyporales</taxon>
        <taxon>Fomitopsis</taxon>
    </lineage>
</organism>
<dbReference type="InterPro" id="IPR050202">
    <property type="entry name" value="Cyt/Deoxycyt_deaminase"/>
</dbReference>
<dbReference type="Gene3D" id="3.40.140.10">
    <property type="entry name" value="Cytidine Deaminase, domain 2"/>
    <property type="match status" value="1"/>
</dbReference>
<dbReference type="eggNOG" id="KOG0833">
    <property type="taxonomic scope" value="Eukaryota"/>
</dbReference>
<gene>
    <name evidence="3" type="ORF">FOMPIDRAFT_1133459</name>
</gene>
<evidence type="ECO:0000313" key="4">
    <source>
        <dbReference type="Proteomes" id="UP000015241"/>
    </source>
</evidence>
<accession>S8DUH3</accession>
<dbReference type="InterPro" id="IPR016193">
    <property type="entry name" value="Cytidine_deaminase-like"/>
</dbReference>
<keyword evidence="4" id="KW-1185">Reference proteome</keyword>
<dbReference type="HOGENOM" id="CLU_097262_2_1_1"/>
<dbReference type="AlphaFoldDB" id="S8DUH3"/>
<dbReference type="SUPFAM" id="SSF53927">
    <property type="entry name" value="Cytidine deaminase-like"/>
    <property type="match status" value="1"/>
</dbReference>
<dbReference type="Proteomes" id="UP000015241">
    <property type="component" value="Unassembled WGS sequence"/>
</dbReference>
<dbReference type="GO" id="GO:0005829">
    <property type="term" value="C:cytosol"/>
    <property type="evidence" value="ECO:0007669"/>
    <property type="project" value="TreeGrafter"/>
</dbReference>
<dbReference type="FunCoup" id="S8DUH3">
    <property type="interactions" value="490"/>
</dbReference>